<dbReference type="GeneID" id="63841531"/>
<evidence type="ECO:0008006" key="7">
    <source>
        <dbReference type="Google" id="ProtNLM"/>
    </source>
</evidence>
<dbReference type="InterPro" id="IPR036866">
    <property type="entry name" value="RibonucZ/Hydroxyglut_hydro"/>
</dbReference>
<dbReference type="OrthoDB" id="5561659at2759"/>
<feature type="region of interest" description="Disordered" evidence="4">
    <location>
        <begin position="469"/>
        <end position="510"/>
    </location>
</feature>
<evidence type="ECO:0000256" key="2">
    <source>
        <dbReference type="ARBA" id="ARBA00022801"/>
    </source>
</evidence>
<dbReference type="GO" id="GO:0035312">
    <property type="term" value="F:5'-3' DNA exonuclease activity"/>
    <property type="evidence" value="ECO:0007669"/>
    <property type="project" value="TreeGrafter"/>
</dbReference>
<keyword evidence="2" id="KW-0378">Hydrolase</keyword>
<accession>A0A9P5CL07</accession>
<dbReference type="PANTHER" id="PTHR23240">
    <property type="entry name" value="DNA CROSS-LINK REPAIR PROTEIN PSO2/SNM1-RELATED"/>
    <property type="match status" value="1"/>
</dbReference>
<comment type="caution">
    <text evidence="5">The sequence shown here is derived from an EMBL/GenBank/DDBJ whole genome shotgun (WGS) entry which is preliminary data.</text>
</comment>
<feature type="compositionally biased region" description="Polar residues" evidence="4">
    <location>
        <begin position="473"/>
        <end position="483"/>
    </location>
</feature>
<dbReference type="SUPFAM" id="SSF56281">
    <property type="entry name" value="Metallo-hydrolase/oxidoreductase"/>
    <property type="match status" value="1"/>
</dbReference>
<dbReference type="PANTHER" id="PTHR23240:SF8">
    <property type="entry name" value="PROTEIN ARTEMIS"/>
    <property type="match status" value="1"/>
</dbReference>
<dbReference type="GO" id="GO:0003684">
    <property type="term" value="F:damaged DNA binding"/>
    <property type="evidence" value="ECO:0007669"/>
    <property type="project" value="TreeGrafter"/>
</dbReference>
<name>A0A9P5CL07_CRYP1</name>
<dbReference type="GO" id="GO:0006303">
    <property type="term" value="P:double-strand break repair via nonhomologous end joining"/>
    <property type="evidence" value="ECO:0007669"/>
    <property type="project" value="TreeGrafter"/>
</dbReference>
<evidence type="ECO:0000256" key="4">
    <source>
        <dbReference type="SAM" id="MobiDB-lite"/>
    </source>
</evidence>
<gene>
    <name evidence="5" type="ORF">M406DRAFT_49934</name>
</gene>
<dbReference type="GO" id="GO:0036297">
    <property type="term" value="P:interstrand cross-link repair"/>
    <property type="evidence" value="ECO:0007669"/>
    <property type="project" value="TreeGrafter"/>
</dbReference>
<evidence type="ECO:0000256" key="3">
    <source>
        <dbReference type="ARBA" id="ARBA00022839"/>
    </source>
</evidence>
<sequence length="576" mass="63933">MSTFDGVIREFPGVREHSVYCSAATRAMLLKLQRYSSRINFHQGRLEKEEITYKHQKRRLKSLPLDTPTEIELEPGNIICVTLFDANHCPGAVMFLFEGNGKAVVYTGDIRSEPWHVNAIGRSPCMVEYSSGLKSLDRVYLDTSFTEDLVFQTKAEGLRELIEKVAQYPKTTKFYFSAWTYGYEEVWIALAKALDTRIHVDDYKLNVYKSLQVPLQDGQYMHLSPEAPALTGFTCGNRFQPGLLTSDDAVRLHSCEKGTRCSTMADGRIVYITPIVAHLTSTSDMAEIGIGGGAGDLEQNEELVLSPEDARILLQSRANKSSVDTSKNLSPDLKSSLPNFLLSAASGQRPVTLSLPRSNTEEVESDETDLQRALASLTKASDEGRGREAASALPNRIRFPYARHSSYRELCHLLQVFRPRDVWPCSVNSVRWIKEGITIQRLFGDYCTGEVFHHDEYMAELAATLDIGEPEHSSQTTTDSGAGQETVPGHAGPKDKYHSQETSSPHPSAVDLTEQRTRAPGHLLDSQESSISTQTLETRQVAFNSMLGLSADCDWPGLLSTTDNHIHAEAELGDPP</sequence>
<evidence type="ECO:0000313" key="6">
    <source>
        <dbReference type="Proteomes" id="UP000803844"/>
    </source>
</evidence>
<evidence type="ECO:0000313" key="5">
    <source>
        <dbReference type="EMBL" id="KAF3761732.1"/>
    </source>
</evidence>
<keyword evidence="1" id="KW-0540">Nuclease</keyword>
<reference evidence="5" key="1">
    <citation type="journal article" date="2020" name="Phytopathology">
        <title>Genome sequence of the chestnut blight fungus Cryphonectria parasitica EP155: A fundamental resource for an archetypical invasive plant pathogen.</title>
        <authorList>
            <person name="Crouch J.A."/>
            <person name="Dawe A."/>
            <person name="Aerts A."/>
            <person name="Barry K."/>
            <person name="Churchill A.C.L."/>
            <person name="Grimwood J."/>
            <person name="Hillman B."/>
            <person name="Milgroom M.G."/>
            <person name="Pangilinan J."/>
            <person name="Smith M."/>
            <person name="Salamov A."/>
            <person name="Schmutz J."/>
            <person name="Yadav J."/>
            <person name="Grigoriev I.V."/>
            <person name="Nuss D."/>
        </authorList>
    </citation>
    <scope>NUCLEOTIDE SEQUENCE</scope>
    <source>
        <strain evidence="5">EP155</strain>
    </source>
</reference>
<keyword evidence="3" id="KW-0269">Exonuclease</keyword>
<dbReference type="GO" id="GO:0000723">
    <property type="term" value="P:telomere maintenance"/>
    <property type="evidence" value="ECO:0007669"/>
    <property type="project" value="TreeGrafter"/>
</dbReference>
<dbReference type="EMBL" id="MU032351">
    <property type="protein sequence ID" value="KAF3761732.1"/>
    <property type="molecule type" value="Genomic_DNA"/>
</dbReference>
<dbReference type="AlphaFoldDB" id="A0A9P5CL07"/>
<proteinExistence type="predicted"/>
<protein>
    <recommendedName>
        <fullName evidence="7">DNA repair metallo-beta-lactamase domain-containing protein</fullName>
    </recommendedName>
</protein>
<evidence type="ECO:0000256" key="1">
    <source>
        <dbReference type="ARBA" id="ARBA00022722"/>
    </source>
</evidence>
<dbReference type="Proteomes" id="UP000803844">
    <property type="component" value="Unassembled WGS sequence"/>
</dbReference>
<keyword evidence="6" id="KW-1185">Reference proteome</keyword>
<dbReference type="RefSeq" id="XP_040772711.1">
    <property type="nucleotide sequence ID" value="XM_040924402.1"/>
</dbReference>
<dbReference type="Gene3D" id="3.60.15.10">
    <property type="entry name" value="Ribonuclease Z/Hydroxyacylglutathione hydrolase-like"/>
    <property type="match status" value="1"/>
</dbReference>
<organism evidence="5 6">
    <name type="scientific">Cryphonectria parasitica (strain ATCC 38755 / EP155)</name>
    <dbReference type="NCBI Taxonomy" id="660469"/>
    <lineage>
        <taxon>Eukaryota</taxon>
        <taxon>Fungi</taxon>
        <taxon>Dikarya</taxon>
        <taxon>Ascomycota</taxon>
        <taxon>Pezizomycotina</taxon>
        <taxon>Sordariomycetes</taxon>
        <taxon>Sordariomycetidae</taxon>
        <taxon>Diaporthales</taxon>
        <taxon>Cryphonectriaceae</taxon>
        <taxon>Cryphonectria-Endothia species complex</taxon>
        <taxon>Cryphonectria</taxon>
    </lineage>
</organism>